<dbReference type="eggNOG" id="KOG2466">
    <property type="taxonomic scope" value="Eukaryota"/>
</dbReference>
<reference evidence="8 9" key="1">
    <citation type="submission" date="2013-03" db="EMBL/GenBank/DDBJ databases">
        <title>The Genome Sequence of Capronia epimyces CBS 606.96.</title>
        <authorList>
            <consortium name="The Broad Institute Genomics Platform"/>
            <person name="Cuomo C."/>
            <person name="de Hoog S."/>
            <person name="Gorbushina A."/>
            <person name="Walker B."/>
            <person name="Young S.K."/>
            <person name="Zeng Q."/>
            <person name="Gargeya S."/>
            <person name="Fitzgerald M."/>
            <person name="Haas B."/>
            <person name="Abouelleil A."/>
            <person name="Allen A.W."/>
            <person name="Alvarado L."/>
            <person name="Arachchi H.M."/>
            <person name="Berlin A.M."/>
            <person name="Chapman S.B."/>
            <person name="Gainer-Dewar J."/>
            <person name="Goldberg J."/>
            <person name="Griggs A."/>
            <person name="Gujja S."/>
            <person name="Hansen M."/>
            <person name="Howarth C."/>
            <person name="Imamovic A."/>
            <person name="Ireland A."/>
            <person name="Larimer J."/>
            <person name="McCowan C."/>
            <person name="Murphy C."/>
            <person name="Pearson M."/>
            <person name="Poon T.W."/>
            <person name="Priest M."/>
            <person name="Roberts A."/>
            <person name="Saif S."/>
            <person name="Shea T."/>
            <person name="Sisk P."/>
            <person name="Sykes S."/>
            <person name="Wortman J."/>
            <person name="Nusbaum C."/>
            <person name="Birren B."/>
        </authorList>
    </citation>
    <scope>NUCLEOTIDE SEQUENCE [LARGE SCALE GENOMIC DNA]</scope>
    <source>
        <strain evidence="8 9">CBS 606.96</strain>
    </source>
</reference>
<dbReference type="OrthoDB" id="2018619at2759"/>
<dbReference type="GO" id="GO:0005886">
    <property type="term" value="C:plasma membrane"/>
    <property type="evidence" value="ECO:0007669"/>
    <property type="project" value="TreeGrafter"/>
</dbReference>
<evidence type="ECO:0000313" key="9">
    <source>
        <dbReference type="Proteomes" id="UP000019478"/>
    </source>
</evidence>
<dbReference type="GeneID" id="19170985"/>
<comment type="similarity">
    <text evidence="2">Belongs to the purine-cytosine permease (2.A.39) family.</text>
</comment>
<comment type="caution">
    <text evidence="8">The sequence shown here is derived from an EMBL/GenBank/DDBJ whole genome shotgun (WGS) entry which is preliminary data.</text>
</comment>
<evidence type="ECO:0008006" key="10">
    <source>
        <dbReference type="Google" id="ProtNLM"/>
    </source>
</evidence>
<feature type="transmembrane region" description="Helical" evidence="7">
    <location>
        <begin position="44"/>
        <end position="65"/>
    </location>
</feature>
<evidence type="ECO:0000313" key="8">
    <source>
        <dbReference type="EMBL" id="EXJ80597.1"/>
    </source>
</evidence>
<keyword evidence="3 7" id="KW-0812">Transmembrane</keyword>
<sequence>MVSFGRISRTLAVRDREGNQVDGWKNPDLIPLPPSRRTWVDLDFVGLWSTSFVTIFGWQAISSILSLGLNVWQAFLCNLIAKLIQVGVVLSLGWIGGQWHIGFTVSSRFTFGIWGSFLPIIIRVLLCCVWYGVQSFTGGMLVSAVLSTIFPSYQHMKNTLPASAAMTTKQFVGFVVYNIIAIPFLYVPPHKLRTPFKVCMTISALTIFSMSVGLMAAAHGAGDLVHTGVSVSGGSQLGWGWVHGITTVIGSGVVGMTSQSDFNRFARRPGNQVFGQTFAVLFFGNLVPLFGLLGTSAAGKLYGDITELGLWNPPAIVDVWLSTSYHSPKMRAASFFTSFGLLCSTLALNTVENGISGGMDFAGLLPRYFNIRRGSYAIAIIGILIQPWQIVSKASVFTAVLSSFGVILGPLIGVFTADFFIVRKRRVKLSDLYNPSPDSIYWFWHGFNWRAFVAWFLGFAPFVPGIASVNPANDGKLPIGLIQTFYTGFLTGYVIAFAIHVLLNRISPPFAQYEIDEYDVFDSFEPDEAAKIGMLKIGDTRGEDVPGFTMTTDERKEPLHSWSRA</sequence>
<feature type="region of interest" description="Disordered" evidence="6">
    <location>
        <begin position="546"/>
        <end position="565"/>
    </location>
</feature>
<accession>W9XJA4</accession>
<feature type="transmembrane region" description="Helical" evidence="7">
    <location>
        <begin position="170"/>
        <end position="187"/>
    </location>
</feature>
<evidence type="ECO:0000256" key="3">
    <source>
        <dbReference type="ARBA" id="ARBA00022692"/>
    </source>
</evidence>
<dbReference type="CDD" id="cd11482">
    <property type="entry name" value="SLC-NCS1sbd_NRT1-like"/>
    <property type="match status" value="1"/>
</dbReference>
<evidence type="ECO:0000256" key="7">
    <source>
        <dbReference type="SAM" id="Phobius"/>
    </source>
</evidence>
<feature type="transmembrane region" description="Helical" evidence="7">
    <location>
        <begin position="442"/>
        <end position="463"/>
    </location>
</feature>
<evidence type="ECO:0000256" key="1">
    <source>
        <dbReference type="ARBA" id="ARBA00004141"/>
    </source>
</evidence>
<comment type="subcellular location">
    <subcellularLocation>
        <location evidence="1">Membrane</location>
        <topology evidence="1">Multi-pass membrane protein</topology>
    </subcellularLocation>
</comment>
<dbReference type="PANTHER" id="PTHR30618">
    <property type="entry name" value="NCS1 FAMILY PURINE/PYRIMIDINE TRANSPORTER"/>
    <property type="match status" value="1"/>
</dbReference>
<feature type="transmembrane region" description="Helical" evidence="7">
    <location>
        <begin position="71"/>
        <end position="97"/>
    </location>
</feature>
<dbReference type="Pfam" id="PF02133">
    <property type="entry name" value="Transp_cyt_pur"/>
    <property type="match status" value="1"/>
</dbReference>
<dbReference type="RefSeq" id="XP_007735185.1">
    <property type="nucleotide sequence ID" value="XM_007736995.1"/>
</dbReference>
<proteinExistence type="inferred from homology"/>
<evidence type="ECO:0000256" key="5">
    <source>
        <dbReference type="ARBA" id="ARBA00023136"/>
    </source>
</evidence>
<feature type="transmembrane region" description="Helical" evidence="7">
    <location>
        <begin position="371"/>
        <end position="390"/>
    </location>
</feature>
<protein>
    <recommendedName>
        <fullName evidence="10">NCS1 family nucleobase:cation symporter-1</fullName>
    </recommendedName>
</protein>
<dbReference type="EMBL" id="AMGY01000006">
    <property type="protein sequence ID" value="EXJ80597.1"/>
    <property type="molecule type" value="Genomic_DNA"/>
</dbReference>
<feature type="transmembrane region" description="Helical" evidence="7">
    <location>
        <begin position="483"/>
        <end position="503"/>
    </location>
</feature>
<feature type="transmembrane region" description="Helical" evidence="7">
    <location>
        <begin position="238"/>
        <end position="257"/>
    </location>
</feature>
<keyword evidence="5 7" id="KW-0472">Membrane</keyword>
<organism evidence="8 9">
    <name type="scientific">Capronia epimyces CBS 606.96</name>
    <dbReference type="NCBI Taxonomy" id="1182542"/>
    <lineage>
        <taxon>Eukaryota</taxon>
        <taxon>Fungi</taxon>
        <taxon>Dikarya</taxon>
        <taxon>Ascomycota</taxon>
        <taxon>Pezizomycotina</taxon>
        <taxon>Eurotiomycetes</taxon>
        <taxon>Chaetothyriomycetidae</taxon>
        <taxon>Chaetothyriales</taxon>
        <taxon>Herpotrichiellaceae</taxon>
        <taxon>Capronia</taxon>
    </lineage>
</organism>
<keyword evidence="4 7" id="KW-1133">Transmembrane helix</keyword>
<feature type="transmembrane region" description="Helical" evidence="7">
    <location>
        <begin position="278"/>
        <end position="298"/>
    </location>
</feature>
<feature type="transmembrane region" description="Helical" evidence="7">
    <location>
        <begin position="332"/>
        <end position="351"/>
    </location>
</feature>
<evidence type="ECO:0000256" key="6">
    <source>
        <dbReference type="SAM" id="MobiDB-lite"/>
    </source>
</evidence>
<gene>
    <name evidence="8" type="ORF">A1O3_06879</name>
</gene>
<feature type="transmembrane region" description="Helical" evidence="7">
    <location>
        <begin position="199"/>
        <end position="218"/>
    </location>
</feature>
<dbReference type="Gene3D" id="1.10.4160.10">
    <property type="entry name" value="Hydantoin permease"/>
    <property type="match status" value="1"/>
</dbReference>
<name>W9XJA4_9EURO</name>
<dbReference type="GO" id="GO:0015205">
    <property type="term" value="F:nucleobase transmembrane transporter activity"/>
    <property type="evidence" value="ECO:0007669"/>
    <property type="project" value="TreeGrafter"/>
</dbReference>
<dbReference type="InterPro" id="IPR045225">
    <property type="entry name" value="Uracil/uridine/allantoin_perm"/>
</dbReference>
<feature type="transmembrane region" description="Helical" evidence="7">
    <location>
        <begin position="109"/>
        <end position="133"/>
    </location>
</feature>
<dbReference type="PANTHER" id="PTHR30618:SF15">
    <property type="entry name" value="NICOTINAMIDE RIBOSIDE TRANSPORTER 1-RELATED"/>
    <property type="match status" value="1"/>
</dbReference>
<feature type="transmembrane region" description="Helical" evidence="7">
    <location>
        <begin position="396"/>
        <end position="421"/>
    </location>
</feature>
<evidence type="ECO:0000256" key="4">
    <source>
        <dbReference type="ARBA" id="ARBA00022989"/>
    </source>
</evidence>
<dbReference type="HOGENOM" id="CLU_021555_3_0_1"/>
<dbReference type="InterPro" id="IPR001248">
    <property type="entry name" value="Pur-cyt_permease"/>
</dbReference>
<keyword evidence="9" id="KW-1185">Reference proteome</keyword>
<evidence type="ECO:0000256" key="2">
    <source>
        <dbReference type="ARBA" id="ARBA00008974"/>
    </source>
</evidence>
<dbReference type="AlphaFoldDB" id="W9XJA4"/>
<dbReference type="Proteomes" id="UP000019478">
    <property type="component" value="Unassembled WGS sequence"/>
</dbReference>